<dbReference type="OrthoDB" id="10002862at2759"/>
<proteinExistence type="predicted"/>
<protein>
    <submittedName>
        <fullName evidence="11">TNF receptor-associated factor 3 isoform X3</fullName>
    </submittedName>
</protein>
<keyword evidence="7" id="KW-0863">Zinc-finger</keyword>
<dbReference type="PROSITE" id="PS50145">
    <property type="entry name" value="ZF_TRAF"/>
    <property type="match status" value="2"/>
</dbReference>
<dbReference type="Gene3D" id="3.30.40.10">
    <property type="entry name" value="Zinc/RING finger domain, C3HC4 (zinc finger)"/>
    <property type="match status" value="3"/>
</dbReference>
<name>A0A6S7KM02_PARCT</name>
<dbReference type="SUPFAM" id="SSF49599">
    <property type="entry name" value="TRAF domain-like"/>
    <property type="match status" value="2"/>
</dbReference>
<dbReference type="GO" id="GO:0005164">
    <property type="term" value="F:tumor necrosis factor receptor binding"/>
    <property type="evidence" value="ECO:0007669"/>
    <property type="project" value="TreeGrafter"/>
</dbReference>
<dbReference type="EMBL" id="CACRXK020015994">
    <property type="protein sequence ID" value="CAB4029183.1"/>
    <property type="molecule type" value="Genomic_DNA"/>
</dbReference>
<dbReference type="Pfam" id="PF02176">
    <property type="entry name" value="zf-TRAF"/>
    <property type="match status" value="2"/>
</dbReference>
<reference evidence="11" key="1">
    <citation type="submission" date="2020-04" db="EMBL/GenBank/DDBJ databases">
        <authorList>
            <person name="Alioto T."/>
            <person name="Alioto T."/>
            <person name="Gomez Garrido J."/>
        </authorList>
    </citation>
    <scope>NUCLEOTIDE SEQUENCE</scope>
    <source>
        <strain evidence="11">A484AB</strain>
    </source>
</reference>
<evidence type="ECO:0000256" key="2">
    <source>
        <dbReference type="ARBA" id="ARBA00022490"/>
    </source>
</evidence>
<dbReference type="InterPro" id="IPR049342">
    <property type="entry name" value="TRAF1-6_MATH_dom"/>
</dbReference>
<dbReference type="InterPro" id="IPR012227">
    <property type="entry name" value="TNF_rcpt-assoc_TRAF_met"/>
</dbReference>
<feature type="non-terminal residue" evidence="11">
    <location>
        <position position="348"/>
    </location>
</feature>
<organism evidence="11 12">
    <name type="scientific">Paramuricea clavata</name>
    <name type="common">Red gorgonian</name>
    <name type="synonym">Violescent sea-whip</name>
    <dbReference type="NCBI Taxonomy" id="317549"/>
    <lineage>
        <taxon>Eukaryota</taxon>
        <taxon>Metazoa</taxon>
        <taxon>Cnidaria</taxon>
        <taxon>Anthozoa</taxon>
        <taxon>Octocorallia</taxon>
        <taxon>Malacalcyonacea</taxon>
        <taxon>Plexauridae</taxon>
        <taxon>Paramuricea</taxon>
    </lineage>
</organism>
<dbReference type="GO" id="GO:0043122">
    <property type="term" value="P:regulation of canonical NF-kappaB signal transduction"/>
    <property type="evidence" value="ECO:0007669"/>
    <property type="project" value="TreeGrafter"/>
</dbReference>
<keyword evidence="4" id="KW-0053">Apoptosis</keyword>
<keyword evidence="6" id="KW-0677">Repeat</keyword>
<evidence type="ECO:0000256" key="10">
    <source>
        <dbReference type="ARBA" id="ARBA00023054"/>
    </source>
</evidence>
<dbReference type="GO" id="GO:0007165">
    <property type="term" value="P:signal transduction"/>
    <property type="evidence" value="ECO:0007669"/>
    <property type="project" value="InterPro"/>
</dbReference>
<dbReference type="InterPro" id="IPR013083">
    <property type="entry name" value="Znf_RING/FYVE/PHD"/>
</dbReference>
<dbReference type="PIRSF" id="PIRSF015614">
    <property type="entry name" value="TRAF"/>
    <property type="match status" value="1"/>
</dbReference>
<keyword evidence="11" id="KW-0675">Receptor</keyword>
<gene>
    <name evidence="11" type="ORF">PACLA_8A034890</name>
</gene>
<evidence type="ECO:0000256" key="1">
    <source>
        <dbReference type="ARBA" id="ARBA00004496"/>
    </source>
</evidence>
<dbReference type="Proteomes" id="UP001152795">
    <property type="component" value="Unassembled WGS sequence"/>
</dbReference>
<dbReference type="PROSITE" id="PS50144">
    <property type="entry name" value="MATH"/>
    <property type="match status" value="1"/>
</dbReference>
<dbReference type="FunFam" id="2.60.210.10:FF:000001">
    <property type="entry name" value="TNF receptor-associated factor"/>
    <property type="match status" value="1"/>
</dbReference>
<dbReference type="PANTHER" id="PTHR10131:SF138">
    <property type="entry name" value="RE66324P"/>
    <property type="match status" value="1"/>
</dbReference>
<evidence type="ECO:0000256" key="9">
    <source>
        <dbReference type="ARBA" id="ARBA00022843"/>
    </source>
</evidence>
<keyword evidence="9" id="KW-0832">Ubl conjugation</keyword>
<dbReference type="InterPro" id="IPR002083">
    <property type="entry name" value="MATH/TRAF_dom"/>
</dbReference>
<dbReference type="InterPro" id="IPR008974">
    <property type="entry name" value="TRAF-like"/>
</dbReference>
<evidence type="ECO:0000256" key="4">
    <source>
        <dbReference type="ARBA" id="ARBA00022703"/>
    </source>
</evidence>
<dbReference type="GO" id="GO:0008270">
    <property type="term" value="F:zinc ion binding"/>
    <property type="evidence" value="ECO:0007669"/>
    <property type="project" value="UniProtKB-KW"/>
</dbReference>
<accession>A0A6S7KM02</accession>
<dbReference type="AlphaFoldDB" id="A0A6S7KM02"/>
<dbReference type="GO" id="GO:0009898">
    <property type="term" value="C:cytoplasmic side of plasma membrane"/>
    <property type="evidence" value="ECO:0007669"/>
    <property type="project" value="TreeGrafter"/>
</dbReference>
<evidence type="ECO:0000313" key="11">
    <source>
        <dbReference type="EMBL" id="CAB4029183.1"/>
    </source>
</evidence>
<dbReference type="GO" id="GO:0042981">
    <property type="term" value="P:regulation of apoptotic process"/>
    <property type="evidence" value="ECO:0007669"/>
    <property type="project" value="InterPro"/>
</dbReference>
<dbReference type="Pfam" id="PF21355">
    <property type="entry name" value="TRAF-mep_MATH"/>
    <property type="match status" value="1"/>
</dbReference>
<dbReference type="PANTHER" id="PTHR10131">
    <property type="entry name" value="TNF RECEPTOR ASSOCIATED FACTOR"/>
    <property type="match status" value="1"/>
</dbReference>
<dbReference type="Gene3D" id="2.60.210.10">
    <property type="entry name" value="Apoptosis, Tumor Necrosis Factor Receptor Associated Protein 2, Chain A"/>
    <property type="match status" value="1"/>
</dbReference>
<evidence type="ECO:0000256" key="7">
    <source>
        <dbReference type="ARBA" id="ARBA00022771"/>
    </source>
</evidence>
<dbReference type="SMART" id="SM00061">
    <property type="entry name" value="MATH"/>
    <property type="match status" value="1"/>
</dbReference>
<sequence>IFLDGYTKRELMLLKLHCLNNECSWFGAGKDLQAHIDSCEYTVIKCVHTPCKAKIKRSLLGEHLKEECLYRSVQCENCQETLPFAYVEKHIKESCQAAPLTCEYCQLTNIPRKEMRKHQTEECEEIDVECDFKSIGCDYIKATITELVLDEVNKIKDAISAEIKTMERRNAEIRRVEIDQSVAVITARFADLEQREPSQTKVNCNGVLLWKIEGYQRKRQDAINGVKTTIFSPYFYTSEFGYKMCAKLYMNGDGFGKGSHLSLFFVVMKGDYDALLTWPLQKKITMMLLDQGNGDHMIDAFNSDPQSSSFQRPRSDMNIASGSPLFMPLASLNNRQYIKDDILFIKII</sequence>
<comment type="caution">
    <text evidence="11">The sequence shown here is derived from an EMBL/GenBank/DDBJ whole genome shotgun (WGS) entry which is preliminary data.</text>
</comment>
<evidence type="ECO:0000313" key="12">
    <source>
        <dbReference type="Proteomes" id="UP001152795"/>
    </source>
</evidence>
<keyword evidence="12" id="KW-1185">Reference proteome</keyword>
<keyword evidence="8" id="KW-0862">Zinc</keyword>
<evidence type="ECO:0000256" key="8">
    <source>
        <dbReference type="ARBA" id="ARBA00022833"/>
    </source>
</evidence>
<keyword evidence="2" id="KW-0963">Cytoplasm</keyword>
<keyword evidence="10" id="KW-0175">Coiled coil</keyword>
<dbReference type="InterPro" id="IPR001293">
    <property type="entry name" value="Znf_TRAF"/>
</dbReference>
<evidence type="ECO:0000256" key="6">
    <source>
        <dbReference type="ARBA" id="ARBA00022737"/>
    </source>
</evidence>
<feature type="non-terminal residue" evidence="11">
    <location>
        <position position="1"/>
    </location>
</feature>
<keyword evidence="3" id="KW-1017">Isopeptide bond</keyword>
<evidence type="ECO:0000256" key="5">
    <source>
        <dbReference type="ARBA" id="ARBA00022723"/>
    </source>
</evidence>
<dbReference type="GO" id="GO:0005737">
    <property type="term" value="C:cytoplasm"/>
    <property type="evidence" value="ECO:0007669"/>
    <property type="project" value="UniProtKB-SubCell"/>
</dbReference>
<evidence type="ECO:0000256" key="3">
    <source>
        <dbReference type="ARBA" id="ARBA00022499"/>
    </source>
</evidence>
<dbReference type="GO" id="GO:0006915">
    <property type="term" value="P:apoptotic process"/>
    <property type="evidence" value="ECO:0007669"/>
    <property type="project" value="UniProtKB-KW"/>
</dbReference>
<comment type="subcellular location">
    <subcellularLocation>
        <location evidence="1">Cytoplasm</location>
    </subcellularLocation>
</comment>
<keyword evidence="5" id="KW-0479">Metal-binding</keyword>